<proteinExistence type="predicted"/>
<keyword evidence="2" id="KW-1185">Reference proteome</keyword>
<dbReference type="EMBL" id="NJHN03000129">
    <property type="protein sequence ID" value="KAH9412508.1"/>
    <property type="molecule type" value="Genomic_DNA"/>
</dbReference>
<organism evidence="1 2">
    <name type="scientific">Dermatophagoides pteronyssinus</name>
    <name type="common">European house dust mite</name>
    <dbReference type="NCBI Taxonomy" id="6956"/>
    <lineage>
        <taxon>Eukaryota</taxon>
        <taxon>Metazoa</taxon>
        <taxon>Ecdysozoa</taxon>
        <taxon>Arthropoda</taxon>
        <taxon>Chelicerata</taxon>
        <taxon>Arachnida</taxon>
        <taxon>Acari</taxon>
        <taxon>Acariformes</taxon>
        <taxon>Sarcoptiformes</taxon>
        <taxon>Astigmata</taxon>
        <taxon>Psoroptidia</taxon>
        <taxon>Analgoidea</taxon>
        <taxon>Pyroglyphidae</taxon>
        <taxon>Dermatophagoidinae</taxon>
        <taxon>Dermatophagoides</taxon>
    </lineage>
</organism>
<name>A0ABQ8IQ88_DERPT</name>
<reference evidence="1 2" key="1">
    <citation type="journal article" date="2018" name="J. Allergy Clin. Immunol.">
        <title>High-quality assembly of Dermatophagoides pteronyssinus genome and transcriptome reveals a wide range of novel allergens.</title>
        <authorList>
            <person name="Liu X.Y."/>
            <person name="Yang K.Y."/>
            <person name="Wang M.Q."/>
            <person name="Kwok J.S."/>
            <person name="Zeng X."/>
            <person name="Yang Z."/>
            <person name="Xiao X.J."/>
            <person name="Lau C.P."/>
            <person name="Li Y."/>
            <person name="Huang Z.M."/>
            <person name="Ba J.G."/>
            <person name="Yim A.K."/>
            <person name="Ouyang C.Y."/>
            <person name="Ngai S.M."/>
            <person name="Chan T.F."/>
            <person name="Leung E.L."/>
            <person name="Liu L."/>
            <person name="Liu Z.G."/>
            <person name="Tsui S.K."/>
        </authorList>
    </citation>
    <scope>NUCLEOTIDE SEQUENCE [LARGE SCALE GENOMIC DNA]</scope>
    <source>
        <strain evidence="1">Derp</strain>
    </source>
</reference>
<protein>
    <submittedName>
        <fullName evidence="1">Uncharacterized protein</fullName>
    </submittedName>
</protein>
<dbReference type="Proteomes" id="UP000887458">
    <property type="component" value="Unassembled WGS sequence"/>
</dbReference>
<gene>
    <name evidence="1" type="ORF">DERP_006470</name>
</gene>
<reference evidence="1 2" key="2">
    <citation type="journal article" date="2022" name="Mol. Biol. Evol.">
        <title>Comparative Genomics Reveals Insights into the Divergent Evolution of Astigmatic Mites and Household Pest Adaptations.</title>
        <authorList>
            <person name="Xiong Q."/>
            <person name="Wan A.T."/>
            <person name="Liu X."/>
            <person name="Fung C.S."/>
            <person name="Xiao X."/>
            <person name="Malainual N."/>
            <person name="Hou J."/>
            <person name="Wang L."/>
            <person name="Wang M."/>
            <person name="Yang K.Y."/>
            <person name="Cui Y."/>
            <person name="Leung E.L."/>
            <person name="Nong W."/>
            <person name="Shin S.K."/>
            <person name="Au S.W."/>
            <person name="Jeong K.Y."/>
            <person name="Chew F.T."/>
            <person name="Hui J.H."/>
            <person name="Leung T.F."/>
            <person name="Tungtrongchitr A."/>
            <person name="Zhong N."/>
            <person name="Liu Z."/>
            <person name="Tsui S.K."/>
        </authorList>
    </citation>
    <scope>NUCLEOTIDE SEQUENCE [LARGE SCALE GENOMIC DNA]</scope>
    <source>
        <strain evidence="1">Derp</strain>
    </source>
</reference>
<comment type="caution">
    <text evidence="1">The sequence shown here is derived from an EMBL/GenBank/DDBJ whole genome shotgun (WGS) entry which is preliminary data.</text>
</comment>
<evidence type="ECO:0000313" key="2">
    <source>
        <dbReference type="Proteomes" id="UP000887458"/>
    </source>
</evidence>
<evidence type="ECO:0000313" key="1">
    <source>
        <dbReference type="EMBL" id="KAH9412508.1"/>
    </source>
</evidence>
<accession>A0ABQ8IQ88</accession>
<sequence length="162" mass="17815">MIESEMPAKAPIAAKNLQRFAPISANISIIGEFVSICQYAFKIFVNIRDFLTPVANINVIKIVMNAANRSGVWPINVPNFERIHNDILPLYIESIQALIAAAPAAEPIKYSRILLAIPAIKNEMITAGPAKFLATIPATIYEIDFDETNQSFGIQSGINMQI</sequence>